<dbReference type="Gene3D" id="3.40.220.10">
    <property type="entry name" value="Leucine Aminopeptidase, subunit E, domain 1"/>
    <property type="match status" value="1"/>
</dbReference>
<dbReference type="InterPro" id="IPR012664">
    <property type="entry name" value="CHP02452"/>
</dbReference>
<dbReference type="AlphaFoldDB" id="A0A098G608"/>
<evidence type="ECO:0000313" key="2">
    <source>
        <dbReference type="EMBL" id="CEG57401.1"/>
    </source>
</evidence>
<gene>
    <name evidence="2" type="ORF">LFA_2013</name>
</gene>
<dbReference type="Proteomes" id="UP000032430">
    <property type="component" value="Chromosome I"/>
</dbReference>
<keyword evidence="3" id="KW-1185">Reference proteome</keyword>
<dbReference type="RefSeq" id="WP_045095910.1">
    <property type="nucleotide sequence ID" value="NZ_LN614827.1"/>
</dbReference>
<dbReference type="NCBIfam" id="TIGR02452">
    <property type="entry name" value="TIGR02452 family protein"/>
    <property type="match status" value="1"/>
</dbReference>
<protein>
    <recommendedName>
        <fullName evidence="1">Microbial-type PARG catalytic domain-containing protein</fullName>
    </recommendedName>
</protein>
<dbReference type="InterPro" id="IPR019261">
    <property type="entry name" value="PARG_cat_microbial"/>
</dbReference>
<reference evidence="3" key="1">
    <citation type="submission" date="2014-09" db="EMBL/GenBank/DDBJ databases">
        <authorList>
            <person name="Gomez-Valero L."/>
        </authorList>
    </citation>
    <scope>NUCLEOTIDE SEQUENCE [LARGE SCALE GENOMIC DNA]</scope>
    <source>
        <strain evidence="3">ATCC700992</strain>
    </source>
</reference>
<proteinExistence type="predicted"/>
<accession>A0A098G608</accession>
<dbReference type="Pfam" id="PF10021">
    <property type="entry name" value="PARG_cat_microb"/>
    <property type="match status" value="1"/>
</dbReference>
<sequence length="358" mass="40640">MRSKLNLFKPTLNSFSIIKDVHAAHKPSFLNGLLSGNAWRHDSMGKTLELITDSTQYNVLQKNSEINIKTWVEKKSPSPLVVEVIHQDWGVATHEATKTYGTIYTVLNMANSLFPGGASLEGGSAQEENMWHRSTCARSLLDRYVYLDRETNTFLYNDNARSLLEAKGKMTNEELAFVKTRYPGVDSQGYRVFLSMEPRICFRGPEIILSNDIETNASIPDPELSYMLLPTSYIFPFYELRSAAPELISKTQRSVYESEEQYKMDLRQRIAAQLDTLTLAGQSHVILGAWGCGAFHNNPKLVAQIYSEEIEKRASFFQHILFPIINIGSRHNNYNIFNEYLDGIKLGDTYTATHSLKC</sequence>
<dbReference type="STRING" id="1212491.LFA_2013"/>
<evidence type="ECO:0000259" key="1">
    <source>
        <dbReference type="Pfam" id="PF10021"/>
    </source>
</evidence>
<evidence type="ECO:0000313" key="3">
    <source>
        <dbReference type="Proteomes" id="UP000032430"/>
    </source>
</evidence>
<dbReference type="KEGG" id="lfa:LFA_2013"/>
<dbReference type="HOGENOM" id="CLU_773373_0_0_6"/>
<organism evidence="2 3">
    <name type="scientific">Legionella fallonii LLAP-10</name>
    <dbReference type="NCBI Taxonomy" id="1212491"/>
    <lineage>
        <taxon>Bacteria</taxon>
        <taxon>Pseudomonadati</taxon>
        <taxon>Pseudomonadota</taxon>
        <taxon>Gammaproteobacteria</taxon>
        <taxon>Legionellales</taxon>
        <taxon>Legionellaceae</taxon>
        <taxon>Legionella</taxon>
    </lineage>
</organism>
<name>A0A098G608_9GAMM</name>
<dbReference type="InterPro" id="IPR043472">
    <property type="entry name" value="Macro_dom-like"/>
</dbReference>
<dbReference type="PANTHER" id="PTHR35596">
    <property type="entry name" value="DUF2263 DOMAIN-CONTAINING PROTEIN"/>
    <property type="match status" value="1"/>
</dbReference>
<dbReference type="OrthoDB" id="9806181at2"/>
<dbReference type="PANTHER" id="PTHR35596:SF1">
    <property type="entry name" value="MICROBIAL-TYPE PARG CATALYTIC DOMAIN-CONTAINING PROTEIN"/>
    <property type="match status" value="1"/>
</dbReference>
<dbReference type="EMBL" id="LN614827">
    <property type="protein sequence ID" value="CEG57401.1"/>
    <property type="molecule type" value="Genomic_DNA"/>
</dbReference>
<feature type="domain" description="Microbial-type PARG catalytic" evidence="1">
    <location>
        <begin position="72"/>
        <end position="158"/>
    </location>
</feature>